<dbReference type="AlphaFoldDB" id="A0A0A9DNJ6"/>
<dbReference type="EMBL" id="GBRH01209627">
    <property type="protein sequence ID" value="JAD88268.1"/>
    <property type="molecule type" value="Transcribed_RNA"/>
</dbReference>
<evidence type="ECO:0000313" key="1">
    <source>
        <dbReference type="EMBL" id="JAD88268.1"/>
    </source>
</evidence>
<name>A0A0A9DNJ6_ARUDO</name>
<accession>A0A0A9DNJ6</accession>
<proteinExistence type="predicted"/>
<reference evidence="1" key="1">
    <citation type="submission" date="2014-09" db="EMBL/GenBank/DDBJ databases">
        <authorList>
            <person name="Magalhaes I.L.F."/>
            <person name="Oliveira U."/>
            <person name="Santos F.R."/>
            <person name="Vidigal T.H.D.A."/>
            <person name="Brescovit A.D."/>
            <person name="Santos A.J."/>
        </authorList>
    </citation>
    <scope>NUCLEOTIDE SEQUENCE</scope>
    <source>
        <tissue evidence="1">Shoot tissue taken approximately 20 cm above the soil surface</tissue>
    </source>
</reference>
<sequence>MVCLVCLSIMGCEGLFDSTVALSDSSDFVRLMFHSLGSKFLICPLDGTLSEATIRIGNVPTILFVAVAFLDTASGFTNLSVPLLSAAAFTDGKLSSPISLAIRLGTLTFESSVLPLEAWPLELFVTVVSCKAELWFGLEL</sequence>
<protein>
    <submittedName>
        <fullName evidence="1">Uncharacterized protein</fullName>
    </submittedName>
</protein>
<reference evidence="1" key="2">
    <citation type="journal article" date="2015" name="Data Brief">
        <title>Shoot transcriptome of the giant reed, Arundo donax.</title>
        <authorList>
            <person name="Barrero R.A."/>
            <person name="Guerrero F.D."/>
            <person name="Moolhuijzen P."/>
            <person name="Goolsby J.A."/>
            <person name="Tidwell J."/>
            <person name="Bellgard S.E."/>
            <person name="Bellgard M.I."/>
        </authorList>
    </citation>
    <scope>NUCLEOTIDE SEQUENCE</scope>
    <source>
        <tissue evidence="1">Shoot tissue taken approximately 20 cm above the soil surface</tissue>
    </source>
</reference>
<organism evidence="1">
    <name type="scientific">Arundo donax</name>
    <name type="common">Giant reed</name>
    <name type="synonym">Donax arundinaceus</name>
    <dbReference type="NCBI Taxonomy" id="35708"/>
    <lineage>
        <taxon>Eukaryota</taxon>
        <taxon>Viridiplantae</taxon>
        <taxon>Streptophyta</taxon>
        <taxon>Embryophyta</taxon>
        <taxon>Tracheophyta</taxon>
        <taxon>Spermatophyta</taxon>
        <taxon>Magnoliopsida</taxon>
        <taxon>Liliopsida</taxon>
        <taxon>Poales</taxon>
        <taxon>Poaceae</taxon>
        <taxon>PACMAD clade</taxon>
        <taxon>Arundinoideae</taxon>
        <taxon>Arundineae</taxon>
        <taxon>Arundo</taxon>
    </lineage>
</organism>